<dbReference type="AlphaFoldDB" id="A0A0K2UEM0"/>
<reference evidence="1" key="1">
    <citation type="submission" date="2014-05" db="EMBL/GenBank/DDBJ databases">
        <authorList>
            <person name="Chronopoulou M."/>
        </authorList>
    </citation>
    <scope>NUCLEOTIDE SEQUENCE</scope>
    <source>
        <tissue evidence="1">Whole organism</tissue>
    </source>
</reference>
<accession>A0A0K2UEM0</accession>
<dbReference type="EMBL" id="HACA01019011">
    <property type="protein sequence ID" value="CDW36372.1"/>
    <property type="molecule type" value="Transcribed_RNA"/>
</dbReference>
<name>A0A0K2UEM0_LEPSM</name>
<evidence type="ECO:0000313" key="1">
    <source>
        <dbReference type="EMBL" id="CDW36372.1"/>
    </source>
</evidence>
<sequence>MFDFQHAFKIVPSKSIYYYY</sequence>
<proteinExistence type="predicted"/>
<organism evidence="1">
    <name type="scientific">Lepeophtheirus salmonis</name>
    <name type="common">Salmon louse</name>
    <name type="synonym">Caligus salmonis</name>
    <dbReference type="NCBI Taxonomy" id="72036"/>
    <lineage>
        <taxon>Eukaryota</taxon>
        <taxon>Metazoa</taxon>
        <taxon>Ecdysozoa</taxon>
        <taxon>Arthropoda</taxon>
        <taxon>Crustacea</taxon>
        <taxon>Multicrustacea</taxon>
        <taxon>Hexanauplia</taxon>
        <taxon>Copepoda</taxon>
        <taxon>Siphonostomatoida</taxon>
        <taxon>Caligidae</taxon>
        <taxon>Lepeophtheirus</taxon>
    </lineage>
</organism>
<protein>
    <submittedName>
        <fullName evidence="1">Uncharacterized protein</fullName>
    </submittedName>
</protein>